<dbReference type="SUPFAM" id="SSF56672">
    <property type="entry name" value="DNA/RNA polymerases"/>
    <property type="match status" value="1"/>
</dbReference>
<dbReference type="GO" id="GO:0003677">
    <property type="term" value="F:DNA binding"/>
    <property type="evidence" value="ECO:0007669"/>
    <property type="project" value="UniProtKB-KW"/>
</dbReference>
<dbReference type="PRINTS" id="PR00868">
    <property type="entry name" value="DNAPOLI"/>
</dbReference>
<evidence type="ECO:0000256" key="5">
    <source>
        <dbReference type="ARBA" id="ARBA00022695"/>
    </source>
</evidence>
<dbReference type="EMBL" id="UGCP01000002">
    <property type="protein sequence ID" value="STI82440.1"/>
    <property type="molecule type" value="Genomic_DNA"/>
</dbReference>
<dbReference type="PANTHER" id="PTHR10133:SF27">
    <property type="entry name" value="DNA POLYMERASE NU"/>
    <property type="match status" value="1"/>
</dbReference>
<keyword evidence="6" id="KW-0235">DNA replication</keyword>
<proteinExistence type="inferred from homology"/>
<dbReference type="EC" id="2.7.7.7" evidence="3"/>
<dbReference type="AlphaFoldDB" id="A0A376TZS7"/>
<reference evidence="13 14" key="1">
    <citation type="submission" date="2018-06" db="EMBL/GenBank/DDBJ databases">
        <authorList>
            <consortium name="Pathogen Informatics"/>
            <person name="Doyle S."/>
        </authorList>
    </citation>
    <scope>NUCLEOTIDE SEQUENCE [LARGE SCALE GENOMIC DNA]</scope>
    <source>
        <strain evidence="13 14">NCTC8622</strain>
    </source>
</reference>
<evidence type="ECO:0000313" key="14">
    <source>
        <dbReference type="Proteomes" id="UP000254079"/>
    </source>
</evidence>
<organism evidence="13 14">
    <name type="scientific">Escherichia coli</name>
    <dbReference type="NCBI Taxonomy" id="562"/>
    <lineage>
        <taxon>Bacteria</taxon>
        <taxon>Pseudomonadati</taxon>
        <taxon>Pseudomonadota</taxon>
        <taxon>Gammaproteobacteria</taxon>
        <taxon>Enterobacterales</taxon>
        <taxon>Enterobacteriaceae</taxon>
        <taxon>Escherichia</taxon>
    </lineage>
</organism>
<dbReference type="GO" id="GO:0006302">
    <property type="term" value="P:double-strand break repair"/>
    <property type="evidence" value="ECO:0007669"/>
    <property type="project" value="TreeGrafter"/>
</dbReference>
<dbReference type="Proteomes" id="UP000254079">
    <property type="component" value="Unassembled WGS sequence"/>
</dbReference>
<dbReference type="FunFam" id="1.20.1060.10:FF:000001">
    <property type="entry name" value="DNA polymerase I"/>
    <property type="match status" value="1"/>
</dbReference>
<keyword evidence="8" id="KW-0239">DNA-directed DNA polymerase</keyword>
<dbReference type="Gene3D" id="3.30.70.370">
    <property type="match status" value="1"/>
</dbReference>
<dbReference type="Pfam" id="PF00476">
    <property type="entry name" value="DNA_pol_A"/>
    <property type="match status" value="1"/>
</dbReference>
<comment type="subunit">
    <text evidence="2">Single-chain monomer with multiple functions.</text>
</comment>
<keyword evidence="9" id="KW-0238">DNA-binding</keyword>
<feature type="domain" description="DNA-directed DNA polymerase family A palm" evidence="12">
    <location>
        <begin position="2"/>
        <end position="144"/>
    </location>
</feature>
<evidence type="ECO:0000259" key="12">
    <source>
        <dbReference type="Pfam" id="PF00476"/>
    </source>
</evidence>
<dbReference type="GO" id="GO:0003887">
    <property type="term" value="F:DNA-directed DNA polymerase activity"/>
    <property type="evidence" value="ECO:0007669"/>
    <property type="project" value="UniProtKB-KW"/>
</dbReference>
<gene>
    <name evidence="13" type="primary">polA_4</name>
    <name evidence="13" type="ORF">NCTC8622_01417</name>
</gene>
<comment type="similarity">
    <text evidence="1">Belongs to the DNA polymerase type-A family.</text>
</comment>
<comment type="catalytic activity">
    <reaction evidence="11">
        <text>DNA(n) + a 2'-deoxyribonucleoside 5'-triphosphate = DNA(n+1) + diphosphate</text>
        <dbReference type="Rhea" id="RHEA:22508"/>
        <dbReference type="Rhea" id="RHEA-COMP:17339"/>
        <dbReference type="Rhea" id="RHEA-COMP:17340"/>
        <dbReference type="ChEBI" id="CHEBI:33019"/>
        <dbReference type="ChEBI" id="CHEBI:61560"/>
        <dbReference type="ChEBI" id="CHEBI:173112"/>
        <dbReference type="EC" id="2.7.7.7"/>
    </reaction>
</comment>
<dbReference type="InterPro" id="IPR002298">
    <property type="entry name" value="DNA_polymerase_A"/>
</dbReference>
<dbReference type="InterPro" id="IPR001098">
    <property type="entry name" value="DNA-dir_DNA_pol_A_palm_dom"/>
</dbReference>
<evidence type="ECO:0000256" key="2">
    <source>
        <dbReference type="ARBA" id="ARBA00011541"/>
    </source>
</evidence>
<evidence type="ECO:0000256" key="1">
    <source>
        <dbReference type="ARBA" id="ARBA00007705"/>
    </source>
</evidence>
<evidence type="ECO:0000256" key="11">
    <source>
        <dbReference type="ARBA" id="ARBA00049244"/>
    </source>
</evidence>
<dbReference type="GO" id="GO:0006261">
    <property type="term" value="P:DNA-templated DNA replication"/>
    <property type="evidence" value="ECO:0007669"/>
    <property type="project" value="InterPro"/>
</dbReference>
<keyword evidence="10" id="KW-0234">DNA repair</keyword>
<dbReference type="InterPro" id="IPR043502">
    <property type="entry name" value="DNA/RNA_pol_sf"/>
</dbReference>
<evidence type="ECO:0000256" key="8">
    <source>
        <dbReference type="ARBA" id="ARBA00022932"/>
    </source>
</evidence>
<accession>A0A376TZS7</accession>
<evidence type="ECO:0000256" key="3">
    <source>
        <dbReference type="ARBA" id="ARBA00012417"/>
    </source>
</evidence>
<keyword evidence="5 13" id="KW-0548">Nucleotidyltransferase</keyword>
<evidence type="ECO:0000256" key="7">
    <source>
        <dbReference type="ARBA" id="ARBA00022763"/>
    </source>
</evidence>
<evidence type="ECO:0000256" key="4">
    <source>
        <dbReference type="ARBA" id="ARBA00022679"/>
    </source>
</evidence>
<evidence type="ECO:0000256" key="9">
    <source>
        <dbReference type="ARBA" id="ARBA00023125"/>
    </source>
</evidence>
<protein>
    <recommendedName>
        <fullName evidence="3">DNA-directed DNA polymerase</fullName>
        <ecNumber evidence="3">2.7.7.7</ecNumber>
    </recommendedName>
</protein>
<evidence type="ECO:0000256" key="10">
    <source>
        <dbReference type="ARBA" id="ARBA00023204"/>
    </source>
</evidence>
<dbReference type="Gene3D" id="1.20.1060.10">
    <property type="entry name" value="Taq DNA Polymerase, Chain T, domain 4"/>
    <property type="match status" value="1"/>
</dbReference>
<keyword evidence="7" id="KW-0227">DNA damage</keyword>
<evidence type="ECO:0000256" key="6">
    <source>
        <dbReference type="ARBA" id="ARBA00022705"/>
    </source>
</evidence>
<keyword evidence="4 13" id="KW-0808">Transferase</keyword>
<dbReference type="PANTHER" id="PTHR10133">
    <property type="entry name" value="DNA POLYMERASE I"/>
    <property type="match status" value="1"/>
</dbReference>
<name>A0A376TZS7_ECOLX</name>
<sequence>MRLAELEKKAHEIAGEEFNLSSTKQLQTILFEKQGIKPLKKTPGGAPSTSEEVLEELALDYPLPKVILEYRGLAKLKSTYTDKLPLMINPKTGRVHTSYHQAVTATGRLSSTDPNLQNIPVRNEEGRRIRQAFIAPEDYVIVSAGLLAD</sequence>
<evidence type="ECO:0000313" key="13">
    <source>
        <dbReference type="EMBL" id="STI82440.1"/>
    </source>
</evidence>